<keyword evidence="3" id="KW-1185">Reference proteome</keyword>
<sequence length="54" mass="5935">MVDRFSETARQSSFDKLRMSGNEEIAPTSARAELVEARLSQAATLARISEVLHG</sequence>
<evidence type="ECO:0000313" key="3">
    <source>
        <dbReference type="Proteomes" id="UP001202281"/>
    </source>
</evidence>
<dbReference type="RefSeq" id="WP_243919568.1">
    <property type="nucleotide sequence ID" value="NZ_JALHLG010000007.1"/>
</dbReference>
<feature type="region of interest" description="Disordered" evidence="1">
    <location>
        <begin position="1"/>
        <end position="21"/>
    </location>
</feature>
<dbReference type="Proteomes" id="UP001202281">
    <property type="component" value="Unassembled WGS sequence"/>
</dbReference>
<gene>
    <name evidence="2" type="ORF">MTR66_08185</name>
</gene>
<reference evidence="2 3" key="1">
    <citation type="submission" date="2022-04" db="EMBL/GenBank/DDBJ databases">
        <title>Identification of a novel bacterium isolated from mangrove sediments.</title>
        <authorList>
            <person name="Pan X."/>
        </authorList>
    </citation>
    <scope>NUCLEOTIDE SEQUENCE [LARGE SCALE GENOMIC DNA]</scope>
    <source>
        <strain evidence="2 3">B2638</strain>
    </source>
</reference>
<accession>A0ABT0BP18</accession>
<dbReference type="EMBL" id="JALHLG010000007">
    <property type="protein sequence ID" value="MCJ2186789.1"/>
    <property type="molecule type" value="Genomic_DNA"/>
</dbReference>
<protein>
    <submittedName>
        <fullName evidence="2">Uncharacterized protein</fullName>
    </submittedName>
</protein>
<organism evidence="2 3">
    <name type="scientific">Novosphingobium beihaiensis</name>
    <dbReference type="NCBI Taxonomy" id="2930389"/>
    <lineage>
        <taxon>Bacteria</taxon>
        <taxon>Pseudomonadati</taxon>
        <taxon>Pseudomonadota</taxon>
        <taxon>Alphaproteobacteria</taxon>
        <taxon>Sphingomonadales</taxon>
        <taxon>Sphingomonadaceae</taxon>
        <taxon>Novosphingobium</taxon>
    </lineage>
</organism>
<proteinExistence type="predicted"/>
<evidence type="ECO:0000256" key="1">
    <source>
        <dbReference type="SAM" id="MobiDB-lite"/>
    </source>
</evidence>
<evidence type="ECO:0000313" key="2">
    <source>
        <dbReference type="EMBL" id="MCJ2186789.1"/>
    </source>
</evidence>
<comment type="caution">
    <text evidence="2">The sequence shown here is derived from an EMBL/GenBank/DDBJ whole genome shotgun (WGS) entry which is preliminary data.</text>
</comment>
<feature type="compositionally biased region" description="Basic and acidic residues" evidence="1">
    <location>
        <begin position="1"/>
        <end position="18"/>
    </location>
</feature>
<name>A0ABT0BP18_9SPHN</name>